<dbReference type="CDD" id="cd02753">
    <property type="entry name" value="MopB_Formate-Dh-H"/>
    <property type="match status" value="1"/>
</dbReference>
<dbReference type="Pfam" id="PF04879">
    <property type="entry name" value="Molybdop_Fe4S4"/>
    <property type="match status" value="1"/>
</dbReference>
<dbReference type="InterPro" id="IPR006657">
    <property type="entry name" value="MoPterin_dinucl-bd_dom"/>
</dbReference>
<evidence type="ECO:0000256" key="2">
    <source>
        <dbReference type="ARBA" id="ARBA00022723"/>
    </source>
</evidence>
<keyword evidence="2" id="KW-0479">Metal-binding</keyword>
<dbReference type="Gene3D" id="2.20.25.90">
    <property type="entry name" value="ADC-like domains"/>
    <property type="match status" value="1"/>
</dbReference>
<keyword evidence="3" id="KW-0560">Oxidoreductase</keyword>
<dbReference type="Pfam" id="PF00384">
    <property type="entry name" value="Molybdopterin"/>
    <property type="match status" value="1"/>
</dbReference>
<dbReference type="InterPro" id="IPR009010">
    <property type="entry name" value="Asp_de-COase-like_dom_sf"/>
</dbReference>
<evidence type="ECO:0000259" key="6">
    <source>
        <dbReference type="PROSITE" id="PS51669"/>
    </source>
</evidence>
<proteinExistence type="predicted"/>
<dbReference type="InterPro" id="IPR006478">
    <property type="entry name" value="Formate_DH_asu"/>
</dbReference>
<dbReference type="InterPro" id="IPR041924">
    <property type="entry name" value="Formate_Dh-H_N"/>
</dbReference>
<feature type="domain" description="4Fe-4S Mo/W bis-MGD-type" evidence="6">
    <location>
        <begin position="8"/>
        <end position="64"/>
    </location>
</feature>
<dbReference type="GO" id="GO:0051539">
    <property type="term" value="F:4 iron, 4 sulfur cluster binding"/>
    <property type="evidence" value="ECO:0007669"/>
    <property type="project" value="UniProtKB-KW"/>
</dbReference>
<protein>
    <submittedName>
        <fullName evidence="7">NAD-dependent formate dehydrogenase alpha subunit</fullName>
    </submittedName>
</protein>
<dbReference type="GO" id="GO:0022904">
    <property type="term" value="P:respiratory electron transport chain"/>
    <property type="evidence" value="ECO:0007669"/>
    <property type="project" value="TreeGrafter"/>
</dbReference>
<organism evidence="7">
    <name type="scientific">uncultured Woeseiaceae bacterium</name>
    <dbReference type="NCBI Taxonomy" id="1983305"/>
    <lineage>
        <taxon>Bacteria</taxon>
        <taxon>Pseudomonadati</taxon>
        <taxon>Pseudomonadota</taxon>
        <taxon>Gammaproteobacteria</taxon>
        <taxon>Woeseiales</taxon>
        <taxon>Woeseiaceae</taxon>
        <taxon>environmental samples</taxon>
    </lineage>
</organism>
<gene>
    <name evidence="7" type="ORF">JTBM06_V1_330003</name>
</gene>
<dbReference type="PROSITE" id="PS51669">
    <property type="entry name" value="4FE4S_MOW_BIS_MGD"/>
    <property type="match status" value="1"/>
</dbReference>
<dbReference type="Gene3D" id="3.40.228.10">
    <property type="entry name" value="Dimethylsulfoxide Reductase, domain 2"/>
    <property type="match status" value="1"/>
</dbReference>
<dbReference type="InterPro" id="IPR006656">
    <property type="entry name" value="Mopterin_OxRdtase"/>
</dbReference>
<reference evidence="7" key="1">
    <citation type="submission" date="2019-07" db="EMBL/GenBank/DDBJ databases">
        <authorList>
            <person name="Weber M."/>
            <person name="Kostadinov I."/>
            <person name="Kostadinov D I."/>
        </authorList>
    </citation>
    <scope>NUCLEOTIDE SEQUENCE</scope>
    <source>
        <strain evidence="7">Gfbio:sag-sample-m06:053724c1-46a9-4a36-b237-ea2bf867836b</strain>
    </source>
</reference>
<accession>A0A7D9D3D4</accession>
<evidence type="ECO:0000256" key="1">
    <source>
        <dbReference type="ARBA" id="ARBA00022485"/>
    </source>
</evidence>
<evidence type="ECO:0000313" key="7">
    <source>
        <dbReference type="EMBL" id="VUX56140.1"/>
    </source>
</evidence>
<keyword evidence="5" id="KW-0411">Iron-sulfur</keyword>
<dbReference type="GO" id="GO:0015942">
    <property type="term" value="P:formate metabolic process"/>
    <property type="evidence" value="ECO:0007669"/>
    <property type="project" value="InterPro"/>
</dbReference>
<dbReference type="GO" id="GO:0016020">
    <property type="term" value="C:membrane"/>
    <property type="evidence" value="ECO:0007669"/>
    <property type="project" value="TreeGrafter"/>
</dbReference>
<dbReference type="InterPro" id="IPR006963">
    <property type="entry name" value="Mopterin_OxRdtase_4Fe-4S_dom"/>
</dbReference>
<dbReference type="InterPro" id="IPR050123">
    <property type="entry name" value="Prok_molybdopt-oxidoreductase"/>
</dbReference>
<dbReference type="AlphaFoldDB" id="A0A7D9D3D4"/>
<name>A0A7D9D3D4_9GAMM</name>
<dbReference type="SUPFAM" id="SSF50692">
    <property type="entry name" value="ADC-like"/>
    <property type="match status" value="1"/>
</dbReference>
<dbReference type="EMBL" id="LR633967">
    <property type="protein sequence ID" value="VUX56140.1"/>
    <property type="molecule type" value="Genomic_DNA"/>
</dbReference>
<keyword evidence="1" id="KW-0004">4Fe-4S</keyword>
<keyword evidence="4" id="KW-0408">Iron</keyword>
<dbReference type="SUPFAM" id="SSF53706">
    <property type="entry name" value="Formate dehydrogenase/DMSO reductase, domains 1-3"/>
    <property type="match status" value="1"/>
</dbReference>
<dbReference type="GO" id="GO:1990204">
    <property type="term" value="C:oxidoreductase complex"/>
    <property type="evidence" value="ECO:0007669"/>
    <property type="project" value="UniProtKB-ARBA"/>
</dbReference>
<dbReference type="SMART" id="SM00926">
    <property type="entry name" value="Molybdop_Fe4S4"/>
    <property type="match status" value="1"/>
</dbReference>
<dbReference type="GO" id="GO:0003954">
    <property type="term" value="F:NADH dehydrogenase activity"/>
    <property type="evidence" value="ECO:0007669"/>
    <property type="project" value="TreeGrafter"/>
</dbReference>
<dbReference type="PANTHER" id="PTHR43105">
    <property type="entry name" value="RESPIRATORY NITRATE REDUCTASE"/>
    <property type="match status" value="1"/>
</dbReference>
<sequence>MPNPRQPERETITICAYCGVGCGFKAETIGNEIVRMTPWKEGKANHGHSCVKGRFAYDYWCHPDRIKTPMIRDSIEEPWREVDWNEAFAHAARELKRIQAKYGRSSVGGVSSSRCTNEEIFLTQKFVRAVLGNNNIDNCARICHSPTQFGLSATVGAGAASQHFDSILQADVIMVVGANPTEAHPVFGSTMKRRIRQGAKLIVIDPRRTETVDSPHCRADVHLAVRPGTNVAILNSIAHVIVRENRHDLEFIKSRCEWQEFEHWAELVGSEEYSPDKIGPIAGVDPEDIRRAARIYSTGPRSTIYYGLGVTEHSQGSTGVMCLGNLGLACGMYGREGVGVNPLRGQGNVQGGSCLGSWPHVFSGYRFVTDDATRESFEAEWGVELDSEPGLRLPNMFDAALTGHFKGMYIMGEDPVQSDPNQNHIIAAFRNMECVIVHDLFLNETSKFAHVFLPGSSSLEKDGTFTSAERRIGRVRKVVEPLAGYQDWEVTVKLMNAMGYDVQYAHAGEVLDELARLTPAYAGASFELIDRVGSAQWPVNAAAPEGTEVLHTEQFPRANGLGTFMLTGFVPTRERVSDQYPLLLTTGRTLSQYNVGTQTRRTANSQWHPEDVLEMSLGDMQMRGLCVGDRVTITSRFGSTRLKVVESVRVNPGVVYTTFHHAESKANAVTSDLSDWATNCPEYKVTAVEVTKVTSPESRHAESSVTRPAHRERAAEEIAVAEEV</sequence>
<dbReference type="CDD" id="cd00508">
    <property type="entry name" value="MopB_CT_Fdh-Nap-like"/>
    <property type="match status" value="1"/>
</dbReference>
<dbReference type="FunFam" id="2.20.25.90:FF:000001">
    <property type="entry name" value="Formate dehydrogenase subunit alpha"/>
    <property type="match status" value="1"/>
</dbReference>
<dbReference type="GO" id="GO:0046872">
    <property type="term" value="F:metal ion binding"/>
    <property type="evidence" value="ECO:0007669"/>
    <property type="project" value="UniProtKB-KW"/>
</dbReference>
<dbReference type="PANTHER" id="PTHR43105:SF14">
    <property type="entry name" value="FORMATE DEHYDROGENASE H"/>
    <property type="match status" value="1"/>
</dbReference>
<evidence type="ECO:0000256" key="4">
    <source>
        <dbReference type="ARBA" id="ARBA00023004"/>
    </source>
</evidence>
<dbReference type="PIRSF" id="PIRSF000144">
    <property type="entry name" value="CbbBc"/>
    <property type="match status" value="1"/>
</dbReference>
<dbReference type="Pfam" id="PF01568">
    <property type="entry name" value="Molydop_binding"/>
    <property type="match status" value="1"/>
</dbReference>
<dbReference type="Gene3D" id="3.40.50.740">
    <property type="match status" value="1"/>
</dbReference>
<evidence type="ECO:0000256" key="5">
    <source>
        <dbReference type="ARBA" id="ARBA00023014"/>
    </source>
</evidence>
<evidence type="ECO:0000256" key="3">
    <source>
        <dbReference type="ARBA" id="ARBA00023002"/>
    </source>
</evidence>
<dbReference type="GO" id="GO:0043546">
    <property type="term" value="F:molybdopterin cofactor binding"/>
    <property type="evidence" value="ECO:0007669"/>
    <property type="project" value="InterPro"/>
</dbReference>
<dbReference type="Gene3D" id="2.40.40.20">
    <property type="match status" value="1"/>
</dbReference>
<dbReference type="GO" id="GO:0008863">
    <property type="term" value="F:formate dehydrogenase (NAD+) activity"/>
    <property type="evidence" value="ECO:0007669"/>
    <property type="project" value="InterPro"/>
</dbReference>
<dbReference type="NCBIfam" id="TIGR01591">
    <property type="entry name" value="Fdh-alpha"/>
    <property type="match status" value="1"/>
</dbReference>